<accession>A0ABR3QGB2</accession>
<dbReference type="Gene3D" id="3.10.110.10">
    <property type="entry name" value="Ubiquitin Conjugating Enzyme"/>
    <property type="match status" value="1"/>
</dbReference>
<reference evidence="3 4" key="1">
    <citation type="submission" date="2023-08" db="EMBL/GenBank/DDBJ databases">
        <title>Annotated Genome Sequence of Vanrija albida AlHP1.</title>
        <authorList>
            <person name="Herzog R."/>
        </authorList>
    </citation>
    <scope>NUCLEOTIDE SEQUENCE [LARGE SCALE GENOMIC DNA]</scope>
    <source>
        <strain evidence="3 4">AlHP1</strain>
    </source>
</reference>
<protein>
    <recommendedName>
        <fullName evidence="2">UBC core domain-containing protein</fullName>
    </recommendedName>
</protein>
<dbReference type="RefSeq" id="XP_069213330.1">
    <property type="nucleotide sequence ID" value="XM_069349786.1"/>
</dbReference>
<dbReference type="InterPro" id="IPR000608">
    <property type="entry name" value="UBC"/>
</dbReference>
<proteinExistence type="predicted"/>
<dbReference type="PANTHER" id="PTHR24067">
    <property type="entry name" value="UBIQUITIN-CONJUGATING ENZYME E2"/>
    <property type="match status" value="1"/>
</dbReference>
<dbReference type="Pfam" id="PF00179">
    <property type="entry name" value="UQ_con"/>
    <property type="match status" value="1"/>
</dbReference>
<sequence length="173" mass="19216">MTHAESRGVLPRDAPAQCVASTVPTNPAVKELSDIKLNGTPMGIELLSAESMEEWLFAICVLGDETVYKGERFALRIKFGERYPIEYPEVTFVANDQFKPPVHPHIYTNGHVCASILGPEWSPVLNAVSVCITMQSMLASCKKKELPKGNDSYVARAPLNPKQTRWVYHDDTV</sequence>
<dbReference type="InterPro" id="IPR050113">
    <property type="entry name" value="Ub_conjugating_enzyme"/>
</dbReference>
<evidence type="ECO:0000313" key="3">
    <source>
        <dbReference type="EMBL" id="KAL1413386.1"/>
    </source>
</evidence>
<organism evidence="3 4">
    <name type="scientific">Vanrija albida</name>
    <dbReference type="NCBI Taxonomy" id="181172"/>
    <lineage>
        <taxon>Eukaryota</taxon>
        <taxon>Fungi</taxon>
        <taxon>Dikarya</taxon>
        <taxon>Basidiomycota</taxon>
        <taxon>Agaricomycotina</taxon>
        <taxon>Tremellomycetes</taxon>
        <taxon>Trichosporonales</taxon>
        <taxon>Trichosporonaceae</taxon>
        <taxon>Vanrija</taxon>
    </lineage>
</organism>
<name>A0ABR3QGB2_9TREE</name>
<feature type="domain" description="UBC core" evidence="2">
    <location>
        <begin position="23"/>
        <end position="173"/>
    </location>
</feature>
<dbReference type="SMART" id="SM00212">
    <property type="entry name" value="UBCc"/>
    <property type="match status" value="1"/>
</dbReference>
<dbReference type="EMBL" id="JBBXJM010000001">
    <property type="protein sequence ID" value="KAL1413386.1"/>
    <property type="molecule type" value="Genomic_DNA"/>
</dbReference>
<keyword evidence="4" id="KW-1185">Reference proteome</keyword>
<dbReference type="PROSITE" id="PS50127">
    <property type="entry name" value="UBC_2"/>
    <property type="match status" value="1"/>
</dbReference>
<evidence type="ECO:0000256" key="1">
    <source>
        <dbReference type="ARBA" id="ARBA00022786"/>
    </source>
</evidence>
<gene>
    <name evidence="3" type="ORF">Q8F55_001148</name>
</gene>
<dbReference type="GeneID" id="95982191"/>
<dbReference type="SUPFAM" id="SSF54495">
    <property type="entry name" value="UBC-like"/>
    <property type="match status" value="1"/>
</dbReference>
<dbReference type="InterPro" id="IPR016135">
    <property type="entry name" value="UBQ-conjugating_enzyme/RWD"/>
</dbReference>
<evidence type="ECO:0000313" key="4">
    <source>
        <dbReference type="Proteomes" id="UP001565368"/>
    </source>
</evidence>
<dbReference type="CDD" id="cd23808">
    <property type="entry name" value="UBCc_UBE2W"/>
    <property type="match status" value="1"/>
</dbReference>
<dbReference type="Proteomes" id="UP001565368">
    <property type="component" value="Unassembled WGS sequence"/>
</dbReference>
<keyword evidence="1" id="KW-0833">Ubl conjugation pathway</keyword>
<evidence type="ECO:0000259" key="2">
    <source>
        <dbReference type="PROSITE" id="PS50127"/>
    </source>
</evidence>
<comment type="caution">
    <text evidence="3">The sequence shown here is derived from an EMBL/GenBank/DDBJ whole genome shotgun (WGS) entry which is preliminary data.</text>
</comment>